<dbReference type="RefSeq" id="WP_376833818.1">
    <property type="nucleotide sequence ID" value="NZ_JBHLSW010000003.1"/>
</dbReference>
<dbReference type="EMBL" id="JBHLSW010000003">
    <property type="protein sequence ID" value="MFC0632664.1"/>
    <property type="molecule type" value="Genomic_DNA"/>
</dbReference>
<dbReference type="Pfam" id="PF08242">
    <property type="entry name" value="Methyltransf_12"/>
    <property type="match status" value="1"/>
</dbReference>
<evidence type="ECO:0000313" key="3">
    <source>
        <dbReference type="Proteomes" id="UP001589906"/>
    </source>
</evidence>
<keyword evidence="2" id="KW-0489">Methyltransferase</keyword>
<dbReference type="InterPro" id="IPR029063">
    <property type="entry name" value="SAM-dependent_MTases_sf"/>
</dbReference>
<dbReference type="Proteomes" id="UP001589906">
    <property type="component" value="Unassembled WGS sequence"/>
</dbReference>
<dbReference type="GO" id="GO:0032259">
    <property type="term" value="P:methylation"/>
    <property type="evidence" value="ECO:0007669"/>
    <property type="project" value="UniProtKB-KW"/>
</dbReference>
<name>A0ABV6QZ66_9CAUL</name>
<accession>A0ABV6QZ66</accession>
<dbReference type="InterPro" id="IPR013217">
    <property type="entry name" value="Methyltransf_12"/>
</dbReference>
<evidence type="ECO:0000259" key="1">
    <source>
        <dbReference type="Pfam" id="PF08242"/>
    </source>
</evidence>
<protein>
    <submittedName>
        <fullName evidence="2">Class I SAM-dependent methyltransferase</fullName>
        <ecNumber evidence="2">2.1.-.-</ecNumber>
    </submittedName>
</protein>
<gene>
    <name evidence="2" type="ORF">ACFFGE_02055</name>
</gene>
<keyword evidence="3" id="KW-1185">Reference proteome</keyword>
<organism evidence="2 3">
    <name type="scientific">Brevundimonas balnearis</name>
    <dbReference type="NCBI Taxonomy" id="1572858"/>
    <lineage>
        <taxon>Bacteria</taxon>
        <taxon>Pseudomonadati</taxon>
        <taxon>Pseudomonadota</taxon>
        <taxon>Alphaproteobacteria</taxon>
        <taxon>Caulobacterales</taxon>
        <taxon>Caulobacteraceae</taxon>
        <taxon>Brevundimonas</taxon>
    </lineage>
</organism>
<comment type="caution">
    <text evidence="2">The sequence shown here is derived from an EMBL/GenBank/DDBJ whole genome shotgun (WGS) entry which is preliminary data.</text>
</comment>
<dbReference type="Gene3D" id="3.40.50.150">
    <property type="entry name" value="Vaccinia Virus protein VP39"/>
    <property type="match status" value="1"/>
</dbReference>
<proteinExistence type="predicted"/>
<dbReference type="EC" id="2.1.-.-" evidence="2"/>
<feature type="domain" description="Methyltransferase type 12" evidence="1">
    <location>
        <begin position="58"/>
        <end position="158"/>
    </location>
</feature>
<reference evidence="2 3" key="1">
    <citation type="submission" date="2024-09" db="EMBL/GenBank/DDBJ databases">
        <authorList>
            <person name="Sun Q."/>
            <person name="Mori K."/>
        </authorList>
    </citation>
    <scope>NUCLEOTIDE SEQUENCE [LARGE SCALE GENOMIC DNA]</scope>
    <source>
        <strain evidence="2 3">NCAIM B.02621</strain>
    </source>
</reference>
<dbReference type="PANTHER" id="PTHR37886">
    <property type="entry name" value="S-ADENOSYL-L-METHIONINE-DEPENDENT METHYLTRANSFERASES SUPERFAMILY PROTEIN"/>
    <property type="match status" value="1"/>
</dbReference>
<keyword evidence="2" id="KW-0808">Transferase</keyword>
<dbReference type="PANTHER" id="PTHR37886:SF1">
    <property type="entry name" value="S-ADENOSYL-L-METHIONINE-DEPENDENT METHYLTRANSFERASES SUPERFAMILY PROTEIN"/>
    <property type="match status" value="1"/>
</dbReference>
<dbReference type="GO" id="GO:0008168">
    <property type="term" value="F:methyltransferase activity"/>
    <property type="evidence" value="ECO:0007669"/>
    <property type="project" value="UniProtKB-KW"/>
</dbReference>
<sequence length="243" mass="26993">MPPLAYHGSMRPADPFTRLSDYPEHRAFVGQPQRYDLAGGSQFALLFLLGLREHHRLLDFGCGSLRLGRLVIPYLKAGGYFGIEPDRALVDAGLDHELGRDALTLRRPRFLHTSDFRADGFDTTFDFIIAQSVFSHTGVAWVRRALASFAQVLEPGGLVVANFLLGPEGFGPSPETTDWVYPECVAYMPDRLQALAAEAGLVMRACPWPHPELHWFVFAREEAALPPREALGALRVAPPAWRS</sequence>
<dbReference type="CDD" id="cd02440">
    <property type="entry name" value="AdoMet_MTases"/>
    <property type="match status" value="1"/>
</dbReference>
<dbReference type="SUPFAM" id="SSF53335">
    <property type="entry name" value="S-adenosyl-L-methionine-dependent methyltransferases"/>
    <property type="match status" value="1"/>
</dbReference>
<evidence type="ECO:0000313" key="2">
    <source>
        <dbReference type="EMBL" id="MFC0632664.1"/>
    </source>
</evidence>